<keyword evidence="5" id="KW-1185">Reference proteome</keyword>
<reference evidence="4 5" key="1">
    <citation type="submission" date="2018-06" db="EMBL/GenBank/DDBJ databases">
        <title>Marinomonas sp. YLB-05 draft genome sequence.</title>
        <authorList>
            <person name="Yu L."/>
            <person name="Tang X."/>
        </authorList>
    </citation>
    <scope>NUCLEOTIDE SEQUENCE [LARGE SCALE GENOMIC DNA]</scope>
    <source>
        <strain evidence="4 5">YLB-05</strain>
    </source>
</reference>
<feature type="domain" description="Mannosyl-glycoprotein endo-beta-N-acetylglucosamidase-like" evidence="3">
    <location>
        <begin position="165"/>
        <end position="290"/>
    </location>
</feature>
<proteinExistence type="predicted"/>
<feature type="compositionally biased region" description="Acidic residues" evidence="1">
    <location>
        <begin position="48"/>
        <end position="66"/>
    </location>
</feature>
<dbReference type="Pfam" id="PF01832">
    <property type="entry name" value="Glucosaminidase"/>
    <property type="match status" value="1"/>
</dbReference>
<dbReference type="InterPro" id="IPR053195">
    <property type="entry name" value="Bax-like"/>
</dbReference>
<evidence type="ECO:0000256" key="1">
    <source>
        <dbReference type="SAM" id="MobiDB-lite"/>
    </source>
</evidence>
<keyword evidence="4" id="KW-0969">Cilium</keyword>
<dbReference type="InterPro" id="IPR002901">
    <property type="entry name" value="MGlyc_endo_b_GlcNAc-like_dom"/>
</dbReference>
<dbReference type="RefSeq" id="WP_115468644.1">
    <property type="nucleotide sequence ID" value="NZ_QKRA01000006.1"/>
</dbReference>
<keyword evidence="4" id="KW-0966">Cell projection</keyword>
<dbReference type="EMBL" id="QKRA01000006">
    <property type="protein sequence ID" value="RDL43726.1"/>
    <property type="molecule type" value="Genomic_DNA"/>
</dbReference>
<protein>
    <submittedName>
        <fullName evidence="4">Flagellar biosynthesis protein FlgJ</fullName>
    </submittedName>
</protein>
<keyword evidence="2" id="KW-1133">Transmembrane helix</keyword>
<gene>
    <name evidence="4" type="ORF">DN730_13345</name>
</gene>
<organism evidence="4 5">
    <name type="scientific">Marinomonas piezotolerans</name>
    <dbReference type="NCBI Taxonomy" id="2213058"/>
    <lineage>
        <taxon>Bacteria</taxon>
        <taxon>Pseudomonadati</taxon>
        <taxon>Pseudomonadota</taxon>
        <taxon>Gammaproteobacteria</taxon>
        <taxon>Oceanospirillales</taxon>
        <taxon>Oceanospirillaceae</taxon>
        <taxon>Marinomonas</taxon>
    </lineage>
</organism>
<dbReference type="PANTHER" id="PTHR40572:SF1">
    <property type="entry name" value="PROTEIN BAX"/>
    <property type="match status" value="1"/>
</dbReference>
<evidence type="ECO:0000313" key="4">
    <source>
        <dbReference type="EMBL" id="RDL43726.1"/>
    </source>
</evidence>
<feature type="transmembrane region" description="Helical" evidence="2">
    <location>
        <begin position="5"/>
        <end position="21"/>
    </location>
</feature>
<evidence type="ECO:0000313" key="5">
    <source>
        <dbReference type="Proteomes" id="UP000254326"/>
    </source>
</evidence>
<name>A0A370U7F3_9GAMM</name>
<sequence length="307" mass="35423">MERKLLWVISCVVIFILWIKIDPQSSQPKETNKQESSVSKPAEKVQDDSVDNDSDTANEDTETPVTEEEKAYFKSHPISVETPNFAEISDIKTRKQTFFDFLTPFVNEKNTLLLQDRERIKQILANDNPPSREDKSWIGALRKIHRLNKVDVYEHKDIEILLKYIDIIPVSLVLAQAANESAWGTSRFATEGNNYFGQWCFRKGCGLVPNSRSEDADHEVRKFNDARESVFAYIDNLNSNPAYKELRAIRAELRHQDEPISGLALVHGLDKYSQRGQAYVDEIENLIDYNELWRFNVHADDQSTNNE</sequence>
<dbReference type="GO" id="GO:0004040">
    <property type="term" value="F:amidase activity"/>
    <property type="evidence" value="ECO:0007669"/>
    <property type="project" value="InterPro"/>
</dbReference>
<comment type="caution">
    <text evidence="4">The sequence shown here is derived from an EMBL/GenBank/DDBJ whole genome shotgun (WGS) entry which is preliminary data.</text>
</comment>
<evidence type="ECO:0000259" key="3">
    <source>
        <dbReference type="Pfam" id="PF01832"/>
    </source>
</evidence>
<feature type="compositionally biased region" description="Polar residues" evidence="1">
    <location>
        <begin position="26"/>
        <end position="39"/>
    </location>
</feature>
<dbReference type="PANTHER" id="PTHR40572">
    <property type="entry name" value="PROTEIN BAX"/>
    <property type="match status" value="1"/>
</dbReference>
<keyword evidence="2" id="KW-0812">Transmembrane</keyword>
<dbReference type="Proteomes" id="UP000254326">
    <property type="component" value="Unassembled WGS sequence"/>
</dbReference>
<dbReference type="Gene3D" id="1.10.530.10">
    <property type="match status" value="1"/>
</dbReference>
<dbReference type="AlphaFoldDB" id="A0A370U7F3"/>
<feature type="region of interest" description="Disordered" evidence="1">
    <location>
        <begin position="26"/>
        <end position="73"/>
    </location>
</feature>
<accession>A0A370U7F3</accession>
<dbReference type="OrthoDB" id="9788155at2"/>
<keyword evidence="2" id="KW-0472">Membrane</keyword>
<keyword evidence="4" id="KW-0282">Flagellum</keyword>
<evidence type="ECO:0000256" key="2">
    <source>
        <dbReference type="SAM" id="Phobius"/>
    </source>
</evidence>